<dbReference type="EMBL" id="BA000030">
    <property type="protein sequence ID" value="BAC67945.1"/>
    <property type="molecule type" value="Genomic_DNA"/>
</dbReference>
<dbReference type="KEGG" id="sma:SAVERM_236"/>
<feature type="region of interest" description="Disordered" evidence="1">
    <location>
        <begin position="116"/>
        <end position="173"/>
    </location>
</feature>
<reference evidence="2 3" key="3">
    <citation type="journal article" date="2014" name="J. Ind. Microbiol. Biotechnol.">
        <title>Genome mining of the Streptomyces avermitilis genome and development of genome-minimized hosts for heterologous expression of biosynthetic gene clusters.</title>
        <authorList>
            <person name="Ikeda H."/>
            <person name="Shin-ya K."/>
            <person name="Omura S."/>
        </authorList>
    </citation>
    <scope>NUCLEOTIDE SEQUENCE [LARGE SCALE GENOMIC DNA]</scope>
    <source>
        <strain evidence="3">ATCC 31267 / DSM 46492 / JCM 5070 / NBRC 14893 / NCIMB 12804 / NRRL 8165 / MA-4680</strain>
    </source>
</reference>
<keyword evidence="3" id="KW-1185">Reference proteome</keyword>
<reference evidence="2 3" key="1">
    <citation type="journal article" date="2001" name="Proc. Natl. Acad. Sci. U.S.A.">
        <title>Genome sequence of an industrial microorganism Streptomyces avermitilis: deducing the ability of producing secondary metabolites.</title>
        <authorList>
            <person name="Omura S."/>
            <person name="Ikeda H."/>
            <person name="Ishikawa J."/>
            <person name="Hanamoto A."/>
            <person name="Takahashi C."/>
            <person name="Shinose M."/>
            <person name="Takahashi Y."/>
            <person name="Horikawa H."/>
            <person name="Nakazawa H."/>
            <person name="Osonoe T."/>
            <person name="Kikuchi H."/>
            <person name="Shiba T."/>
            <person name="Sakaki Y."/>
            <person name="Hattori M."/>
        </authorList>
    </citation>
    <scope>NUCLEOTIDE SEQUENCE [LARGE SCALE GENOMIC DNA]</scope>
    <source>
        <strain evidence="3">ATCC 31267 / DSM 46492 / JCM 5070 / NBRC 14893 / NCIMB 12804 / NRRL 8165 / MA-4680</strain>
    </source>
</reference>
<accession>Q82RA7</accession>
<dbReference type="HOGENOM" id="CLU_1546671_0_0_11"/>
<sequence>MRGSRHEHHATPAWHQTGRPRRHRHRHRRRNRSPHGCSPSNASSRTRQAATQHQAVADRTGDATIGPDPEVRPPERPQANQSRGGPGLLLALALPILMRAALFALDAFEDRLFPPPAPADDESLAADTRSLALTTSPPRPARPGSDTARARHCAYDAVGESPAGQWHESRLRS</sequence>
<proteinExistence type="predicted"/>
<name>Q82RA7_STRAW</name>
<feature type="region of interest" description="Disordered" evidence="1">
    <location>
        <begin position="1"/>
        <end position="85"/>
    </location>
</feature>
<evidence type="ECO:0000313" key="2">
    <source>
        <dbReference type="EMBL" id="BAC67945.1"/>
    </source>
</evidence>
<feature type="compositionally biased region" description="Basic residues" evidence="1">
    <location>
        <begin position="18"/>
        <end position="33"/>
    </location>
</feature>
<reference evidence="2 3" key="2">
    <citation type="journal article" date="2003" name="Nat. Biotechnol.">
        <title>Complete genome sequence and comparative analysis of the industrial microorganism Streptomyces avermitilis.</title>
        <authorList>
            <person name="Ikeda H."/>
            <person name="Ishikawa J."/>
            <person name="Hanamoto A."/>
            <person name="Shinose M."/>
            <person name="Kikuchi H."/>
            <person name="Shiba T."/>
            <person name="Sakaki Y."/>
            <person name="Hattori M."/>
            <person name="Omura S."/>
        </authorList>
    </citation>
    <scope>NUCLEOTIDE SEQUENCE [LARGE SCALE GENOMIC DNA]</scope>
    <source>
        <strain evidence="3">ATCC 31267 / DSM 46492 / JCM 5070 / NBRC 14893 / NCIMB 12804 / NRRL 8165 / MA-4680</strain>
    </source>
</reference>
<organism evidence="2 3">
    <name type="scientific">Streptomyces avermitilis (strain ATCC 31267 / DSM 46492 / JCM 5070 / NBRC 14893 / NCIMB 12804 / NRRL 8165 / MA-4680)</name>
    <dbReference type="NCBI Taxonomy" id="227882"/>
    <lineage>
        <taxon>Bacteria</taxon>
        <taxon>Bacillati</taxon>
        <taxon>Actinomycetota</taxon>
        <taxon>Actinomycetes</taxon>
        <taxon>Kitasatosporales</taxon>
        <taxon>Streptomycetaceae</taxon>
        <taxon>Streptomyces</taxon>
    </lineage>
</organism>
<protein>
    <submittedName>
        <fullName evidence="2">Uncharacterized protein</fullName>
    </submittedName>
</protein>
<feature type="compositionally biased region" description="Polar residues" evidence="1">
    <location>
        <begin position="38"/>
        <end position="54"/>
    </location>
</feature>
<evidence type="ECO:0000313" key="3">
    <source>
        <dbReference type="Proteomes" id="UP000000428"/>
    </source>
</evidence>
<gene>
    <name evidence="2" type="ORF">SAVERM_236</name>
</gene>
<dbReference type="AlphaFoldDB" id="Q82RA7"/>
<dbReference type="Proteomes" id="UP000000428">
    <property type="component" value="Chromosome"/>
</dbReference>
<evidence type="ECO:0000256" key="1">
    <source>
        <dbReference type="SAM" id="MobiDB-lite"/>
    </source>
</evidence>